<organism evidence="2">
    <name type="scientific">Arion vulgaris</name>
    <dbReference type="NCBI Taxonomy" id="1028688"/>
    <lineage>
        <taxon>Eukaryota</taxon>
        <taxon>Metazoa</taxon>
        <taxon>Spiralia</taxon>
        <taxon>Lophotrochozoa</taxon>
        <taxon>Mollusca</taxon>
        <taxon>Gastropoda</taxon>
        <taxon>Heterobranchia</taxon>
        <taxon>Euthyneura</taxon>
        <taxon>Panpulmonata</taxon>
        <taxon>Eupulmonata</taxon>
        <taxon>Stylommatophora</taxon>
        <taxon>Helicina</taxon>
        <taxon>Arionoidea</taxon>
        <taxon>Arionidae</taxon>
        <taxon>Arion</taxon>
    </lineage>
</organism>
<proteinExistence type="predicted"/>
<dbReference type="EMBL" id="HACG01022784">
    <property type="protein sequence ID" value="CEK69649.1"/>
    <property type="molecule type" value="Transcribed_RNA"/>
</dbReference>
<dbReference type="AlphaFoldDB" id="A0A0B6ZLX4"/>
<name>A0A0B6ZLX4_9EUPU</name>
<evidence type="ECO:0000313" key="2">
    <source>
        <dbReference type="EMBL" id="CEK69649.1"/>
    </source>
</evidence>
<keyword evidence="1" id="KW-1133">Transmembrane helix</keyword>
<gene>
    <name evidence="2" type="primary">ORF71043</name>
</gene>
<protein>
    <submittedName>
        <fullName evidence="2">Uncharacterized protein</fullName>
    </submittedName>
</protein>
<evidence type="ECO:0000256" key="1">
    <source>
        <dbReference type="SAM" id="Phobius"/>
    </source>
</evidence>
<sequence length="91" mass="10005">KLITRARVPSCWRGRTFFNSPLLSVELDLLLEMRRISTLFGLEVVAGLKDVDLQMVSREVVEVRSRLLGVCVSTLHVLLTGVISGPGALCP</sequence>
<feature type="transmembrane region" description="Helical" evidence="1">
    <location>
        <begin position="67"/>
        <end position="89"/>
    </location>
</feature>
<keyword evidence="1" id="KW-0472">Membrane</keyword>
<reference evidence="2" key="1">
    <citation type="submission" date="2014-12" db="EMBL/GenBank/DDBJ databases">
        <title>Insight into the proteome of Arion vulgaris.</title>
        <authorList>
            <person name="Aradska J."/>
            <person name="Bulat T."/>
            <person name="Smidak R."/>
            <person name="Sarate P."/>
            <person name="Gangsoo J."/>
            <person name="Sialana F."/>
            <person name="Bilban M."/>
            <person name="Lubec G."/>
        </authorList>
    </citation>
    <scope>NUCLEOTIDE SEQUENCE</scope>
    <source>
        <tissue evidence="2">Skin</tissue>
    </source>
</reference>
<accession>A0A0B6ZLX4</accession>
<keyword evidence="1" id="KW-0812">Transmembrane</keyword>
<feature type="non-terminal residue" evidence="2">
    <location>
        <position position="91"/>
    </location>
</feature>
<feature type="non-terminal residue" evidence="2">
    <location>
        <position position="1"/>
    </location>
</feature>